<protein>
    <submittedName>
        <fullName evidence="3">SHOCT domain-containing protein</fullName>
    </submittedName>
</protein>
<keyword evidence="1" id="KW-1133">Transmembrane helix</keyword>
<feature type="domain" description="SHOCT" evidence="2">
    <location>
        <begin position="50"/>
        <end position="75"/>
    </location>
</feature>
<dbReference type="InterPro" id="IPR018649">
    <property type="entry name" value="SHOCT"/>
</dbReference>
<evidence type="ECO:0000313" key="4">
    <source>
        <dbReference type="Proteomes" id="UP000316798"/>
    </source>
</evidence>
<dbReference type="OrthoDB" id="1123500at2"/>
<accession>A0A515DHC6</accession>
<gene>
    <name evidence="3" type="ORF">EUB48_12080</name>
</gene>
<keyword evidence="1" id="KW-0812">Transmembrane</keyword>
<evidence type="ECO:0000259" key="2">
    <source>
        <dbReference type="Pfam" id="PF09851"/>
    </source>
</evidence>
<dbReference type="KEGG" id="rhf:EUB48_12080"/>
<feature type="transmembrane region" description="Helical" evidence="1">
    <location>
        <begin position="12"/>
        <end position="35"/>
    </location>
</feature>
<proteinExistence type="predicted"/>
<keyword evidence="4" id="KW-1185">Reference proteome</keyword>
<dbReference type="AlphaFoldDB" id="A0A515DHC6"/>
<evidence type="ECO:0000256" key="1">
    <source>
        <dbReference type="SAM" id="Phobius"/>
    </source>
</evidence>
<name>A0A515DHC6_9BURK</name>
<sequence>MMNWGGGWGGGHMFGFGLFAWVVVIVGIVLLVRWLSGGGRSSGRRDEDRALAILRERYARGEIDKAEFDARKQDLS</sequence>
<reference evidence="3 4" key="1">
    <citation type="submission" date="2019-01" db="EMBL/GenBank/DDBJ databases">
        <title>Genomic insights into a novel species Rhodoferax sp.</title>
        <authorList>
            <person name="Jin L."/>
        </authorList>
    </citation>
    <scope>NUCLEOTIDE SEQUENCE [LARGE SCALE GENOMIC DNA]</scope>
    <source>
        <strain evidence="3 4">CHu59-6-5</strain>
    </source>
</reference>
<dbReference type="Pfam" id="PF09851">
    <property type="entry name" value="SHOCT"/>
    <property type="match status" value="1"/>
</dbReference>
<keyword evidence="1" id="KW-0472">Membrane</keyword>
<organism evidence="3 4">
    <name type="scientific">Rhodoferax sediminis</name>
    <dbReference type="NCBI Taxonomy" id="2509614"/>
    <lineage>
        <taxon>Bacteria</taxon>
        <taxon>Pseudomonadati</taxon>
        <taxon>Pseudomonadota</taxon>
        <taxon>Betaproteobacteria</taxon>
        <taxon>Burkholderiales</taxon>
        <taxon>Comamonadaceae</taxon>
        <taxon>Rhodoferax</taxon>
    </lineage>
</organism>
<evidence type="ECO:0000313" key="3">
    <source>
        <dbReference type="EMBL" id="QDL39777.1"/>
    </source>
</evidence>
<dbReference type="Proteomes" id="UP000316798">
    <property type="component" value="Chromosome"/>
</dbReference>
<dbReference type="EMBL" id="CP035503">
    <property type="protein sequence ID" value="QDL39777.1"/>
    <property type="molecule type" value="Genomic_DNA"/>
</dbReference>